<protein>
    <recommendedName>
        <fullName evidence="5">RHS repeat-associated core domain-containing protein</fullName>
    </recommendedName>
</protein>
<evidence type="ECO:0008006" key="5">
    <source>
        <dbReference type="Google" id="ProtNLM"/>
    </source>
</evidence>
<evidence type="ECO:0000313" key="3">
    <source>
        <dbReference type="EMBL" id="TQV65778.1"/>
    </source>
</evidence>
<comment type="caution">
    <text evidence="3">The sequence shown here is derived from an EMBL/GenBank/DDBJ whole genome shotgun (WGS) entry which is preliminary data.</text>
</comment>
<dbReference type="AlphaFoldDB" id="A0A545SLD2"/>
<sequence>MLRHLKQLILTALFALFASQASAMFIQPDWYDPANPQVGTNRYAYSHNDPVNKLDPGGNESTDLLRNQEDSDRANAEAAQDALERAEAIRERGSWWDRVRDNLGVDDYWEGRAENHISRIGKSWGERATGDVITGVEVGSVAAGGGVVIQGGRAALKGAAVSAAARREVARQAALEAARRLGIELSEVTITRGVAKATIGVTKTLDPKDIRAVADYMKSQGAARGQLNSGFIANERLETVLERAVGRGPQGFLGGGTVSHNPAKELGNFIIDFTF</sequence>
<evidence type="ECO:0000256" key="1">
    <source>
        <dbReference type="SAM" id="MobiDB-lite"/>
    </source>
</evidence>
<dbReference type="RefSeq" id="WP_142854858.1">
    <property type="nucleotide sequence ID" value="NZ_FXWW01000010.1"/>
</dbReference>
<gene>
    <name evidence="3" type="ORF">FIL88_15885</name>
</gene>
<feature type="region of interest" description="Disordered" evidence="1">
    <location>
        <begin position="48"/>
        <end position="75"/>
    </location>
</feature>
<reference evidence="3 4" key="1">
    <citation type="submission" date="2019-06" db="EMBL/GenBank/DDBJ databases">
        <title>A novel species of marine bacteria.</title>
        <authorList>
            <person name="Wang Y."/>
        </authorList>
    </citation>
    <scope>NUCLEOTIDE SEQUENCE [LARGE SCALE GENOMIC DNA]</scope>
    <source>
        <strain evidence="3 4">MA1-10</strain>
    </source>
</reference>
<name>A0A545SLD2_9RHOB</name>
<keyword evidence="4" id="KW-1185">Reference proteome</keyword>
<keyword evidence="2" id="KW-0732">Signal</keyword>
<organism evidence="3 4">
    <name type="scientific">Aliiroseovarius halocynthiae</name>
    <dbReference type="NCBI Taxonomy" id="985055"/>
    <lineage>
        <taxon>Bacteria</taxon>
        <taxon>Pseudomonadati</taxon>
        <taxon>Pseudomonadota</taxon>
        <taxon>Alphaproteobacteria</taxon>
        <taxon>Rhodobacterales</taxon>
        <taxon>Paracoccaceae</taxon>
        <taxon>Aliiroseovarius</taxon>
    </lineage>
</organism>
<dbReference type="EMBL" id="VICH01000016">
    <property type="protein sequence ID" value="TQV65778.1"/>
    <property type="molecule type" value="Genomic_DNA"/>
</dbReference>
<feature type="chain" id="PRO_5021965988" description="RHS repeat-associated core domain-containing protein" evidence="2">
    <location>
        <begin position="24"/>
        <end position="275"/>
    </location>
</feature>
<accession>A0A545SLD2</accession>
<feature type="compositionally biased region" description="Basic and acidic residues" evidence="1">
    <location>
        <begin position="66"/>
        <end position="75"/>
    </location>
</feature>
<feature type="signal peptide" evidence="2">
    <location>
        <begin position="1"/>
        <end position="23"/>
    </location>
</feature>
<evidence type="ECO:0000313" key="4">
    <source>
        <dbReference type="Proteomes" id="UP000315816"/>
    </source>
</evidence>
<proteinExistence type="predicted"/>
<dbReference type="Proteomes" id="UP000315816">
    <property type="component" value="Unassembled WGS sequence"/>
</dbReference>
<evidence type="ECO:0000256" key="2">
    <source>
        <dbReference type="SAM" id="SignalP"/>
    </source>
</evidence>
<dbReference type="OrthoDB" id="7876417at2"/>